<dbReference type="GO" id="GO:0005737">
    <property type="term" value="C:cytoplasm"/>
    <property type="evidence" value="ECO:0007669"/>
    <property type="project" value="TreeGrafter"/>
</dbReference>
<dbReference type="InterPro" id="IPR031315">
    <property type="entry name" value="LNS2/PITP"/>
</dbReference>
<dbReference type="PANTHER" id="PTHR10658">
    <property type="entry name" value="PHOSPHATIDYLINOSITOL TRANSFER PROTEIN"/>
    <property type="match status" value="1"/>
</dbReference>
<dbReference type="RefSeq" id="WP_094787880.1">
    <property type="nucleotide sequence ID" value="NZ_NDXW01000001.1"/>
</dbReference>
<sequence>MVHDVVANQNKPATITAKFDYDRVWHKDLEDEHIHAYLFGTGMQQWTYLGQYTTDTDGKIDVKVPGQKAGDYIVRMVVEGDGTTVDGFLNVRQPKHEAIVFDLDGTLTISDAEQVGDYIGIKTATPFYYAKETLQAYREKGYQLIFLTARPYWLAKDSRDWLRNIMAQSDWHLHTNENGELSNAGKGHREFKANYLKSLQDEKGIKIVRAYGNAQTDIQAYADAGISKQQTYILGKYAGDDNTQTVGDDYTHHFTTVVTATQEAKCKQK</sequence>
<dbReference type="GO" id="GO:0031210">
    <property type="term" value="F:phosphatidylcholine binding"/>
    <property type="evidence" value="ECO:0007669"/>
    <property type="project" value="TreeGrafter"/>
</dbReference>
<accession>A0A4P9VN02</accession>
<dbReference type="Proteomes" id="UP000257039">
    <property type="component" value="Unassembled WGS sequence"/>
</dbReference>
<name>A0A4P9VN02_9GAMM</name>
<keyword evidence="3" id="KW-1185">Reference proteome</keyword>
<dbReference type="CDD" id="cd01427">
    <property type="entry name" value="HAD_like"/>
    <property type="match status" value="1"/>
</dbReference>
<comment type="caution">
    <text evidence="2">The sequence shown here is derived from an EMBL/GenBank/DDBJ whole genome shotgun (WGS) entry which is preliminary data.</text>
</comment>
<proteinExistence type="predicted"/>
<dbReference type="SMART" id="SM00775">
    <property type="entry name" value="LNS2"/>
    <property type="match status" value="1"/>
</dbReference>
<evidence type="ECO:0000313" key="2">
    <source>
        <dbReference type="EMBL" id="RDH44805.1"/>
    </source>
</evidence>
<evidence type="ECO:0000259" key="1">
    <source>
        <dbReference type="SMART" id="SM00775"/>
    </source>
</evidence>
<dbReference type="SUPFAM" id="SSF56784">
    <property type="entry name" value="HAD-like"/>
    <property type="match status" value="1"/>
</dbReference>
<reference evidence="2 3" key="1">
    <citation type="submission" date="2017-04" db="EMBL/GenBank/DDBJ databases">
        <title>Draft genome sequence of Zooshikella ganghwensis VG4 isolated from Red Sea sediments.</title>
        <authorList>
            <person name="Rehman Z."/>
            <person name="Alam I."/>
            <person name="Kamau A."/>
            <person name="Bajic V."/>
            <person name="Leiknes T."/>
        </authorList>
    </citation>
    <scope>NUCLEOTIDE SEQUENCE [LARGE SCALE GENOMIC DNA]</scope>
    <source>
        <strain evidence="2 3">VG4</strain>
    </source>
</reference>
<dbReference type="GO" id="GO:0035091">
    <property type="term" value="F:phosphatidylinositol binding"/>
    <property type="evidence" value="ECO:0007669"/>
    <property type="project" value="TreeGrafter"/>
</dbReference>
<dbReference type="Gene3D" id="3.40.50.1000">
    <property type="entry name" value="HAD superfamily/HAD-like"/>
    <property type="match status" value="1"/>
</dbReference>
<dbReference type="Pfam" id="PF24695">
    <property type="entry name" value="PITM1-3"/>
    <property type="match status" value="1"/>
</dbReference>
<feature type="domain" description="LNS2/PITP" evidence="1">
    <location>
        <begin position="99"/>
        <end position="243"/>
    </location>
</feature>
<dbReference type="InterPro" id="IPR023214">
    <property type="entry name" value="HAD_sf"/>
</dbReference>
<evidence type="ECO:0000313" key="3">
    <source>
        <dbReference type="Proteomes" id="UP000257039"/>
    </source>
</evidence>
<dbReference type="Pfam" id="PF24694">
    <property type="entry name" value="LNS2_PITM1-3"/>
    <property type="match status" value="1"/>
</dbReference>
<dbReference type="GO" id="GO:0008525">
    <property type="term" value="F:phosphatidylcholine transporter activity"/>
    <property type="evidence" value="ECO:0007669"/>
    <property type="project" value="TreeGrafter"/>
</dbReference>
<dbReference type="AlphaFoldDB" id="A0A4P9VN02"/>
<dbReference type="GO" id="GO:0008526">
    <property type="term" value="F:phosphatidylinositol transfer activity"/>
    <property type="evidence" value="ECO:0007669"/>
    <property type="project" value="TreeGrafter"/>
</dbReference>
<protein>
    <submittedName>
        <fullName evidence="2">Haloacid dehalogenase</fullName>
    </submittedName>
</protein>
<dbReference type="InterPro" id="IPR036412">
    <property type="entry name" value="HAD-like_sf"/>
</dbReference>
<organism evidence="2 3">
    <name type="scientific">Zooshikella ganghwensis</name>
    <dbReference type="NCBI Taxonomy" id="202772"/>
    <lineage>
        <taxon>Bacteria</taxon>
        <taxon>Pseudomonadati</taxon>
        <taxon>Pseudomonadota</taxon>
        <taxon>Gammaproteobacteria</taxon>
        <taxon>Oceanospirillales</taxon>
        <taxon>Zooshikellaceae</taxon>
        <taxon>Zooshikella</taxon>
    </lineage>
</organism>
<gene>
    <name evidence="2" type="ORF">B9G39_15940</name>
</gene>
<dbReference type="EMBL" id="NDXW01000001">
    <property type="protein sequence ID" value="RDH44805.1"/>
    <property type="molecule type" value="Genomic_DNA"/>
</dbReference>
<dbReference type="PANTHER" id="PTHR10658:SF11">
    <property type="entry name" value="VIBRATOR, ISOFORM B"/>
    <property type="match status" value="1"/>
</dbReference>
<dbReference type="InterPro" id="IPR001666">
    <property type="entry name" value="PI_transfer"/>
</dbReference>